<feature type="compositionally biased region" description="Low complexity" evidence="1">
    <location>
        <begin position="196"/>
        <end position="213"/>
    </location>
</feature>
<name>A0A9P6HHH8_9AGAM</name>
<feature type="region of interest" description="Disordered" evidence="1">
    <location>
        <begin position="191"/>
        <end position="244"/>
    </location>
</feature>
<evidence type="ECO:0000256" key="2">
    <source>
        <dbReference type="SAM" id="Phobius"/>
    </source>
</evidence>
<evidence type="ECO:0000313" key="3">
    <source>
        <dbReference type="EMBL" id="KAF9785452.1"/>
    </source>
</evidence>
<keyword evidence="2" id="KW-0812">Transmembrane</keyword>
<gene>
    <name evidence="3" type="ORF">BJ322DRAFT_1063275</name>
</gene>
<feature type="compositionally biased region" description="Polar residues" evidence="1">
    <location>
        <begin position="221"/>
        <end position="232"/>
    </location>
</feature>
<sequence length="244" mass="26265">MTKSNLTFLDFLKPRPNEAALRLRNSLLALAVLFVITNLSTALPSILSSLTVVWNAVTPEPTPSKSRAGGGNNRHGEETGLWWWTMSLIEGGVCSLLLMSIFQSAFALKYPRDPFPSMPTPVKPFNTSFNSPAVSKSKILSPAKVTPQKQKPFNPASSTFSSSTYLTSPVSTPSRTLNYKFPAASTFNDSTNSNASMSTSVPPSPSPLLSSPLMAYRGKHSQSAGRPLTSSFLGELTADDDDDD</sequence>
<dbReference type="Proteomes" id="UP000736335">
    <property type="component" value="Unassembled WGS sequence"/>
</dbReference>
<keyword evidence="4" id="KW-1185">Reference proteome</keyword>
<evidence type="ECO:0000256" key="1">
    <source>
        <dbReference type="SAM" id="MobiDB-lite"/>
    </source>
</evidence>
<organism evidence="3 4">
    <name type="scientific">Thelephora terrestris</name>
    <dbReference type="NCBI Taxonomy" id="56493"/>
    <lineage>
        <taxon>Eukaryota</taxon>
        <taxon>Fungi</taxon>
        <taxon>Dikarya</taxon>
        <taxon>Basidiomycota</taxon>
        <taxon>Agaricomycotina</taxon>
        <taxon>Agaricomycetes</taxon>
        <taxon>Thelephorales</taxon>
        <taxon>Thelephoraceae</taxon>
        <taxon>Thelephora</taxon>
    </lineage>
</organism>
<comment type="caution">
    <text evidence="3">The sequence shown here is derived from an EMBL/GenBank/DDBJ whole genome shotgun (WGS) entry which is preliminary data.</text>
</comment>
<proteinExistence type="predicted"/>
<dbReference type="AlphaFoldDB" id="A0A9P6HHH8"/>
<protein>
    <submittedName>
        <fullName evidence="3">Uncharacterized protein</fullName>
    </submittedName>
</protein>
<keyword evidence="2" id="KW-0472">Membrane</keyword>
<feature type="transmembrane region" description="Helical" evidence="2">
    <location>
        <begin position="81"/>
        <end position="102"/>
    </location>
</feature>
<dbReference type="OrthoDB" id="3248709at2759"/>
<evidence type="ECO:0000313" key="4">
    <source>
        <dbReference type="Proteomes" id="UP000736335"/>
    </source>
</evidence>
<reference evidence="3" key="2">
    <citation type="submission" date="2020-11" db="EMBL/GenBank/DDBJ databases">
        <authorList>
            <consortium name="DOE Joint Genome Institute"/>
            <person name="Kuo A."/>
            <person name="Miyauchi S."/>
            <person name="Kiss E."/>
            <person name="Drula E."/>
            <person name="Kohler A."/>
            <person name="Sanchez-Garcia M."/>
            <person name="Andreopoulos B."/>
            <person name="Barry K.W."/>
            <person name="Bonito G."/>
            <person name="Buee M."/>
            <person name="Carver A."/>
            <person name="Chen C."/>
            <person name="Cichocki N."/>
            <person name="Clum A."/>
            <person name="Culley D."/>
            <person name="Crous P.W."/>
            <person name="Fauchery L."/>
            <person name="Girlanda M."/>
            <person name="Hayes R."/>
            <person name="Keri Z."/>
            <person name="Labutti K."/>
            <person name="Lipzen A."/>
            <person name="Lombard V."/>
            <person name="Magnuson J."/>
            <person name="Maillard F."/>
            <person name="Morin E."/>
            <person name="Murat C."/>
            <person name="Nolan M."/>
            <person name="Ohm R."/>
            <person name="Pangilinan J."/>
            <person name="Pereira M."/>
            <person name="Perotto S."/>
            <person name="Peter M."/>
            <person name="Riley R."/>
            <person name="Sitrit Y."/>
            <person name="Stielow B."/>
            <person name="Szollosi G."/>
            <person name="Zifcakova L."/>
            <person name="Stursova M."/>
            <person name="Spatafora J.W."/>
            <person name="Tedersoo L."/>
            <person name="Vaario L.-M."/>
            <person name="Yamada A."/>
            <person name="Yan M."/>
            <person name="Wang P."/>
            <person name="Xu J."/>
            <person name="Bruns T."/>
            <person name="Baldrian P."/>
            <person name="Vilgalys R."/>
            <person name="Henrissat B."/>
            <person name="Grigoriev I.V."/>
            <person name="Hibbett D."/>
            <person name="Nagy L.G."/>
            <person name="Martin F.M."/>
        </authorList>
    </citation>
    <scope>NUCLEOTIDE SEQUENCE</scope>
    <source>
        <strain evidence="3">UH-Tt-Lm1</strain>
    </source>
</reference>
<keyword evidence="2" id="KW-1133">Transmembrane helix</keyword>
<feature type="compositionally biased region" description="Low complexity" evidence="1">
    <location>
        <begin position="157"/>
        <end position="168"/>
    </location>
</feature>
<reference evidence="3" key="1">
    <citation type="journal article" date="2020" name="Nat. Commun.">
        <title>Large-scale genome sequencing of mycorrhizal fungi provides insights into the early evolution of symbiotic traits.</title>
        <authorList>
            <person name="Miyauchi S."/>
            <person name="Kiss E."/>
            <person name="Kuo A."/>
            <person name="Drula E."/>
            <person name="Kohler A."/>
            <person name="Sanchez-Garcia M."/>
            <person name="Morin E."/>
            <person name="Andreopoulos B."/>
            <person name="Barry K.W."/>
            <person name="Bonito G."/>
            <person name="Buee M."/>
            <person name="Carver A."/>
            <person name="Chen C."/>
            <person name="Cichocki N."/>
            <person name="Clum A."/>
            <person name="Culley D."/>
            <person name="Crous P.W."/>
            <person name="Fauchery L."/>
            <person name="Girlanda M."/>
            <person name="Hayes R.D."/>
            <person name="Keri Z."/>
            <person name="LaButti K."/>
            <person name="Lipzen A."/>
            <person name="Lombard V."/>
            <person name="Magnuson J."/>
            <person name="Maillard F."/>
            <person name="Murat C."/>
            <person name="Nolan M."/>
            <person name="Ohm R.A."/>
            <person name="Pangilinan J."/>
            <person name="Pereira M.F."/>
            <person name="Perotto S."/>
            <person name="Peter M."/>
            <person name="Pfister S."/>
            <person name="Riley R."/>
            <person name="Sitrit Y."/>
            <person name="Stielow J.B."/>
            <person name="Szollosi G."/>
            <person name="Zifcakova L."/>
            <person name="Stursova M."/>
            <person name="Spatafora J.W."/>
            <person name="Tedersoo L."/>
            <person name="Vaario L.M."/>
            <person name="Yamada A."/>
            <person name="Yan M."/>
            <person name="Wang P."/>
            <person name="Xu J."/>
            <person name="Bruns T."/>
            <person name="Baldrian P."/>
            <person name="Vilgalys R."/>
            <person name="Dunand C."/>
            <person name="Henrissat B."/>
            <person name="Grigoriev I.V."/>
            <person name="Hibbett D."/>
            <person name="Nagy L.G."/>
            <person name="Martin F.M."/>
        </authorList>
    </citation>
    <scope>NUCLEOTIDE SEQUENCE</scope>
    <source>
        <strain evidence="3">UH-Tt-Lm1</strain>
    </source>
</reference>
<accession>A0A9P6HHH8</accession>
<dbReference type="EMBL" id="WIUZ02000007">
    <property type="protein sequence ID" value="KAF9785452.1"/>
    <property type="molecule type" value="Genomic_DNA"/>
</dbReference>
<feature type="region of interest" description="Disordered" evidence="1">
    <location>
        <begin position="144"/>
        <end position="172"/>
    </location>
</feature>